<keyword evidence="3" id="KW-1185">Reference proteome</keyword>
<evidence type="ECO:0008006" key="4">
    <source>
        <dbReference type="Google" id="ProtNLM"/>
    </source>
</evidence>
<dbReference type="EMBL" id="CAUYUJ010007903">
    <property type="protein sequence ID" value="CAK0822317.1"/>
    <property type="molecule type" value="Genomic_DNA"/>
</dbReference>
<protein>
    <recommendedName>
        <fullName evidence="4">Ubiquitinyl hydrolase 1</fullName>
    </recommendedName>
</protein>
<accession>A0ABN9RSQ7</accession>
<organism evidence="2 3">
    <name type="scientific">Prorocentrum cordatum</name>
    <dbReference type="NCBI Taxonomy" id="2364126"/>
    <lineage>
        <taxon>Eukaryota</taxon>
        <taxon>Sar</taxon>
        <taxon>Alveolata</taxon>
        <taxon>Dinophyceae</taxon>
        <taxon>Prorocentrales</taxon>
        <taxon>Prorocentraceae</taxon>
        <taxon>Prorocentrum</taxon>
    </lineage>
</organism>
<name>A0ABN9RSQ7_9DINO</name>
<evidence type="ECO:0000313" key="2">
    <source>
        <dbReference type="EMBL" id="CAK0822317.1"/>
    </source>
</evidence>
<gene>
    <name evidence="2" type="ORF">PCOR1329_LOCUS23373</name>
</gene>
<feature type="compositionally biased region" description="Basic and acidic residues" evidence="1">
    <location>
        <begin position="412"/>
        <end position="427"/>
    </location>
</feature>
<feature type="region of interest" description="Disordered" evidence="1">
    <location>
        <begin position="405"/>
        <end position="427"/>
    </location>
</feature>
<dbReference type="Gene3D" id="1.10.8.10">
    <property type="entry name" value="DNA helicase RuvA subunit, C-terminal domain"/>
    <property type="match status" value="1"/>
</dbReference>
<reference evidence="2" key="1">
    <citation type="submission" date="2023-10" db="EMBL/GenBank/DDBJ databases">
        <authorList>
            <person name="Chen Y."/>
            <person name="Shah S."/>
            <person name="Dougan E. K."/>
            <person name="Thang M."/>
            <person name="Chan C."/>
        </authorList>
    </citation>
    <scope>NUCLEOTIDE SEQUENCE [LARGE SCALE GENOMIC DNA]</scope>
</reference>
<sequence>MAENAATFVAITGAPLEQAEMYLEMAGGDMEQAVAIFFANQDVPMGAADGGAAPPAEEAAAGAVASQPAPAWWHVIWPAVEEPPEAWTRQRLDCGDGWPGGIPQPKNGPCGVLAVVHGFMLAGQHAKEAADIQVSAQAAAEAIAGILARCRPEEGAPIRLARPRERGNYRPDVELEEAGVLRHGGGSSRDPGPRGRLPRAWWLDRPGDSAVMTRGIEQVRIDATAEGGELPLVIRQFNCWLCTTELLSLLMRGRAEDRQRRAVQGRRQAERVLGGRLGGHPLQERERERRAGRRCPQEPSGPSLDPARRRPLHPWAKAMPAAEPGSKFVLNHWNGLPPGGPRLAEIGVAAVRGAVASGAKEAPKFYKPVPGEVDDLVQADPDDKKAFPDKYRQWRYEVLLAWDDPSVQGEPRPPDAKPEPTFDQDRGRGAGAVAVPLVLREALPDNGLRPGARRFSRVVPEVPEDSQGECGWSLWMPWSDLPSRFQEQPLWTATRPSLRRLFGPSGPLLRWKLLLVAYQIADMECARSWERSLGTAAILH</sequence>
<dbReference type="CDD" id="cd14348">
    <property type="entry name" value="UBA_p47"/>
    <property type="match status" value="1"/>
</dbReference>
<evidence type="ECO:0000256" key="1">
    <source>
        <dbReference type="SAM" id="MobiDB-lite"/>
    </source>
</evidence>
<dbReference type="SUPFAM" id="SSF46934">
    <property type="entry name" value="UBA-like"/>
    <property type="match status" value="1"/>
</dbReference>
<proteinExistence type="predicted"/>
<dbReference type="InterPro" id="IPR009060">
    <property type="entry name" value="UBA-like_sf"/>
</dbReference>
<dbReference type="Pfam" id="PF14555">
    <property type="entry name" value="UBA_4"/>
    <property type="match status" value="1"/>
</dbReference>
<comment type="caution">
    <text evidence="2">The sequence shown here is derived from an EMBL/GenBank/DDBJ whole genome shotgun (WGS) entry which is preliminary data.</text>
</comment>
<evidence type="ECO:0000313" key="3">
    <source>
        <dbReference type="Proteomes" id="UP001189429"/>
    </source>
</evidence>
<dbReference type="Proteomes" id="UP001189429">
    <property type="component" value="Unassembled WGS sequence"/>
</dbReference>
<feature type="region of interest" description="Disordered" evidence="1">
    <location>
        <begin position="257"/>
        <end position="310"/>
    </location>
</feature>